<name>A0A1I0P213_9BACT</name>
<sequence>MKKRLFSVFTSVVLAVAFLQYNAQNTAEENGVISQIAAAGLCESGSNEAVTAAGGSIVAGVGIGILTSSLPASWNPVGWAGIIVGGAL</sequence>
<proteinExistence type="predicted"/>
<dbReference type="RefSeq" id="WP_091915715.1">
    <property type="nucleotide sequence ID" value="NZ_FOIQ01000003.1"/>
</dbReference>
<evidence type="ECO:0000313" key="3">
    <source>
        <dbReference type="Proteomes" id="UP000199373"/>
    </source>
</evidence>
<protein>
    <recommendedName>
        <fullName evidence="4">Bacteriocin class II with double-glycine leader peptide</fullName>
    </recommendedName>
</protein>
<dbReference type="AlphaFoldDB" id="A0A1I0P213"/>
<gene>
    <name evidence="2" type="ORF">SAMN04487850_1535</name>
</gene>
<keyword evidence="3" id="KW-1185">Reference proteome</keyword>
<reference evidence="2 3" key="1">
    <citation type="submission" date="2016-10" db="EMBL/GenBank/DDBJ databases">
        <authorList>
            <person name="de Groot N.N."/>
        </authorList>
    </citation>
    <scope>NUCLEOTIDE SEQUENCE [LARGE SCALE GENOMIC DNA]</scope>
    <source>
        <strain evidence="2 3">TC2-24</strain>
    </source>
</reference>
<keyword evidence="1" id="KW-0732">Signal</keyword>
<evidence type="ECO:0008006" key="4">
    <source>
        <dbReference type="Google" id="ProtNLM"/>
    </source>
</evidence>
<dbReference type="EMBL" id="FOIQ01000003">
    <property type="protein sequence ID" value="SEW08229.1"/>
    <property type="molecule type" value="Genomic_DNA"/>
</dbReference>
<evidence type="ECO:0000313" key="2">
    <source>
        <dbReference type="EMBL" id="SEW08229.1"/>
    </source>
</evidence>
<feature type="signal peptide" evidence="1">
    <location>
        <begin position="1"/>
        <end position="23"/>
    </location>
</feature>
<accession>A0A1I0P213</accession>
<dbReference type="Proteomes" id="UP000199373">
    <property type="component" value="Unassembled WGS sequence"/>
</dbReference>
<feature type="chain" id="PRO_5011675340" description="Bacteriocin class II with double-glycine leader peptide" evidence="1">
    <location>
        <begin position="24"/>
        <end position="88"/>
    </location>
</feature>
<evidence type="ECO:0000256" key="1">
    <source>
        <dbReference type="SAM" id="SignalP"/>
    </source>
</evidence>
<organism evidence="2 3">
    <name type="scientific">Prevotella aff. ruminicola Tc2-24</name>
    <dbReference type="NCBI Taxonomy" id="81582"/>
    <lineage>
        <taxon>Bacteria</taxon>
        <taxon>Pseudomonadati</taxon>
        <taxon>Bacteroidota</taxon>
        <taxon>Bacteroidia</taxon>
        <taxon>Bacteroidales</taxon>
        <taxon>Prevotellaceae</taxon>
        <taxon>Prevotella</taxon>
    </lineage>
</organism>